<dbReference type="InterPro" id="IPR013099">
    <property type="entry name" value="K_chnl_dom"/>
</dbReference>
<evidence type="ECO:0000256" key="11">
    <source>
        <dbReference type="ARBA" id="ARBA00034430"/>
    </source>
</evidence>
<dbReference type="GO" id="GO:0005228">
    <property type="term" value="F:intracellular sodium-activated potassium channel activity"/>
    <property type="evidence" value="ECO:0007669"/>
    <property type="project" value="TreeGrafter"/>
</dbReference>
<keyword evidence="4" id="KW-0812">Transmembrane</keyword>
<accession>A0A4E9EUW3</accession>
<keyword evidence="2" id="KW-0813">Transport</keyword>
<dbReference type="PANTHER" id="PTHR10027">
    <property type="entry name" value="CALCIUM-ACTIVATED POTASSIUM CHANNEL ALPHA CHAIN"/>
    <property type="match status" value="1"/>
</dbReference>
<dbReference type="WBParaSite" id="Bm3189.1">
    <property type="protein sequence ID" value="Bm3189.1"/>
    <property type="gene ID" value="WBGene00223450"/>
</dbReference>
<evidence type="ECO:0000256" key="2">
    <source>
        <dbReference type="ARBA" id="ARBA00022448"/>
    </source>
</evidence>
<dbReference type="Pfam" id="PF07885">
    <property type="entry name" value="Ion_trans_2"/>
    <property type="match status" value="1"/>
</dbReference>
<evidence type="ECO:0000256" key="8">
    <source>
        <dbReference type="ARBA" id="ARBA00023065"/>
    </source>
</evidence>
<dbReference type="Proteomes" id="UP000006672">
    <property type="component" value="Unassembled WGS sequence"/>
</dbReference>
<evidence type="ECO:0000313" key="17">
    <source>
        <dbReference type="WBParaSite" id="Bm3189.1"/>
    </source>
</evidence>
<dbReference type="InterPro" id="IPR003148">
    <property type="entry name" value="RCK_N"/>
</dbReference>
<feature type="domain" description="RCK N-terminal" evidence="14">
    <location>
        <begin position="133"/>
        <end position="232"/>
    </location>
</feature>
<evidence type="ECO:0000256" key="4">
    <source>
        <dbReference type="ARBA" id="ARBA00022692"/>
    </source>
</evidence>
<dbReference type="Gene3D" id="1.10.287.70">
    <property type="match status" value="1"/>
</dbReference>
<evidence type="ECO:0000259" key="14">
    <source>
        <dbReference type="Pfam" id="PF22614"/>
    </source>
</evidence>
<keyword evidence="9" id="KW-0472">Membrane</keyword>
<evidence type="ECO:0000256" key="3">
    <source>
        <dbReference type="ARBA" id="ARBA00022538"/>
    </source>
</evidence>
<dbReference type="GO" id="GO:0005886">
    <property type="term" value="C:plasma membrane"/>
    <property type="evidence" value="ECO:0007669"/>
    <property type="project" value="TreeGrafter"/>
</dbReference>
<dbReference type="OrthoDB" id="5849839at2759"/>
<name>A0A4E9EUW3_BRUMA</name>
<reference evidence="15" key="2">
    <citation type="submission" date="2019-04" db="EMBL/GenBank/DDBJ databases">
        <authorList>
            <person name="Howe K."/>
            <person name="Paulini M."/>
            <person name="Williams G."/>
        </authorList>
    </citation>
    <scope>NUCLEOTIDE SEQUENCE [LARGE SCALE GENOMIC DNA]</scope>
    <source>
        <strain evidence="15">FR3</strain>
    </source>
</reference>
<dbReference type="Pfam" id="PF22614">
    <property type="entry name" value="Slo-like_RCK"/>
    <property type="match status" value="1"/>
</dbReference>
<gene>
    <name evidence="15 17" type="primary">Bma-slo-2</name>
    <name evidence="15" type="ORF">BM_BM3189</name>
</gene>
<accession>A0A5S6PJN9</accession>
<comment type="catalytic activity">
    <reaction evidence="11">
        <text>K(+)(in) = K(+)(out)</text>
        <dbReference type="Rhea" id="RHEA:29463"/>
        <dbReference type="ChEBI" id="CHEBI:29103"/>
    </reaction>
</comment>
<dbReference type="KEGG" id="bmy:BM_BM3189"/>
<protein>
    <submittedName>
        <fullName evidence="17">Potassium channel domain-containing protein</fullName>
    </submittedName>
</protein>
<feature type="domain" description="Potassium channel" evidence="13">
    <location>
        <begin position="8"/>
        <end position="58"/>
    </location>
</feature>
<dbReference type="EMBL" id="CAAKNF010000196">
    <property type="protein sequence ID" value="VIO88007.1"/>
    <property type="molecule type" value="Genomic_DNA"/>
</dbReference>
<dbReference type="Gene3D" id="3.40.50.720">
    <property type="entry name" value="NAD(P)-binding Rossmann-like Domain"/>
    <property type="match status" value="1"/>
</dbReference>
<keyword evidence="12" id="KW-0732">Signal</keyword>
<keyword evidence="16" id="KW-1185">Reference proteome</keyword>
<keyword evidence="7" id="KW-1133">Transmembrane helix</keyword>
<reference evidence="17" key="3">
    <citation type="submission" date="2019-12" db="UniProtKB">
        <authorList>
            <consortium name="WormBaseParasite"/>
        </authorList>
    </citation>
    <scope>IDENTIFICATION</scope>
</reference>
<proteinExistence type="predicted"/>
<keyword evidence="5" id="KW-0631">Potassium channel</keyword>
<keyword evidence="6" id="KW-0630">Potassium</keyword>
<organism evidence="15">
    <name type="scientific">Brugia malayi</name>
    <name type="common">Filarial nematode worm</name>
    <dbReference type="NCBI Taxonomy" id="6279"/>
    <lineage>
        <taxon>Eukaryota</taxon>
        <taxon>Metazoa</taxon>
        <taxon>Ecdysozoa</taxon>
        <taxon>Nematoda</taxon>
        <taxon>Chromadorea</taxon>
        <taxon>Rhabditida</taxon>
        <taxon>Spirurina</taxon>
        <taxon>Spiruromorpha</taxon>
        <taxon>Filarioidea</taxon>
        <taxon>Onchocercidae</taxon>
        <taxon>Brugia</taxon>
    </lineage>
</organism>
<comment type="subcellular location">
    <subcellularLocation>
        <location evidence="1">Membrane</location>
        <topology evidence="1">Multi-pass membrane protein</topology>
    </subcellularLocation>
</comment>
<dbReference type="AlphaFoldDB" id="A0A4E9EUW3"/>
<evidence type="ECO:0000256" key="6">
    <source>
        <dbReference type="ARBA" id="ARBA00022958"/>
    </source>
</evidence>
<keyword evidence="10" id="KW-0407">Ion channel</keyword>
<feature type="chain" id="PRO_5023844274" evidence="12">
    <location>
        <begin position="19"/>
        <end position="281"/>
    </location>
</feature>
<sequence length="281" mass="31946">MVILFSTLLCLVFTGTCGTELLQRAGEQRFGLFTFFYFVMVTFSTVGLGQTYVERQEAGGEYTESWATNKKHVTLRTWALTNEESLYNLRKGLNAQWQRTSLDAVTANIGDFSICEHCSFRTASEYHWNSPAVIVAADRTCSGLYNLIIPLRTYRPTESIVLRRDRMFPSVYWMQGKISSLDNLLKAGVCLADSVVVLKKGATVVEEHLADCTTILTVQKIHRMFPRLRIITELTHASNMRFMQVDADDQYALQQSKYEKVNFGVSLTNTSSHRSLRNFSL</sequence>
<evidence type="ECO:0000256" key="10">
    <source>
        <dbReference type="ARBA" id="ARBA00023303"/>
    </source>
</evidence>
<evidence type="ECO:0000313" key="15">
    <source>
        <dbReference type="EMBL" id="VIO88007.1"/>
    </source>
</evidence>
<evidence type="ECO:0000256" key="5">
    <source>
        <dbReference type="ARBA" id="ARBA00022826"/>
    </source>
</evidence>
<evidence type="ECO:0000256" key="12">
    <source>
        <dbReference type="SAM" id="SignalP"/>
    </source>
</evidence>
<dbReference type="RefSeq" id="XP_042930550.1">
    <property type="nucleotide sequence ID" value="XM_043074616.1"/>
</dbReference>
<keyword evidence="3" id="KW-0633">Potassium transport</keyword>
<dbReference type="GO" id="GO:0015271">
    <property type="term" value="F:outward rectifier potassium channel activity"/>
    <property type="evidence" value="ECO:0007669"/>
    <property type="project" value="TreeGrafter"/>
</dbReference>
<dbReference type="CTD" id="6101068"/>
<keyword evidence="8" id="KW-0406">Ion transport</keyword>
<evidence type="ECO:0000256" key="1">
    <source>
        <dbReference type="ARBA" id="ARBA00004141"/>
    </source>
</evidence>
<dbReference type="InterPro" id="IPR047871">
    <property type="entry name" value="K_chnl_Slo-like"/>
</dbReference>
<dbReference type="GeneID" id="6101068"/>
<evidence type="ECO:0000313" key="16">
    <source>
        <dbReference type="Proteomes" id="UP000006672"/>
    </source>
</evidence>
<evidence type="ECO:0000256" key="9">
    <source>
        <dbReference type="ARBA" id="ARBA00023136"/>
    </source>
</evidence>
<evidence type="ECO:0000259" key="13">
    <source>
        <dbReference type="Pfam" id="PF07885"/>
    </source>
</evidence>
<reference evidence="16" key="1">
    <citation type="journal article" date="2007" name="Science">
        <title>Draft genome of the filarial nematode parasite Brugia malayi.</title>
        <authorList>
            <person name="Ghedin E."/>
            <person name="Wang S."/>
            <person name="Spiro D."/>
            <person name="Caler E."/>
            <person name="Zhao Q."/>
            <person name="Crabtree J."/>
            <person name="Allen J.E."/>
            <person name="Delcher A.L."/>
            <person name="Guiliano D.B."/>
            <person name="Miranda-Saavedra D."/>
            <person name="Angiuoli S.V."/>
            <person name="Creasy T."/>
            <person name="Amedeo P."/>
            <person name="Haas B."/>
            <person name="El-Sayed N.M."/>
            <person name="Wortman J.R."/>
            <person name="Feldblyum T."/>
            <person name="Tallon L."/>
            <person name="Schatz M."/>
            <person name="Shumway M."/>
            <person name="Koo H."/>
            <person name="Salzberg S.L."/>
            <person name="Schobel S."/>
            <person name="Pertea M."/>
            <person name="Pop M."/>
            <person name="White O."/>
            <person name="Barton G.J."/>
            <person name="Carlow C.K."/>
            <person name="Crawford M.J."/>
            <person name="Daub J."/>
            <person name="Dimmic M.W."/>
            <person name="Estes C.F."/>
            <person name="Foster J.M."/>
            <person name="Ganatra M."/>
            <person name="Gregory W.F."/>
            <person name="Johnson N.M."/>
            <person name="Jin J."/>
            <person name="Komuniecki R."/>
            <person name="Korf I."/>
            <person name="Kumar S."/>
            <person name="Laney S."/>
            <person name="Li B.W."/>
            <person name="Li W."/>
            <person name="Lindblom T.H."/>
            <person name="Lustigman S."/>
            <person name="Ma D."/>
            <person name="Maina C.V."/>
            <person name="Martin D.M."/>
            <person name="McCarter J.P."/>
            <person name="McReynolds L."/>
            <person name="Mitreva M."/>
            <person name="Nutman T.B."/>
            <person name="Parkinson J."/>
            <person name="Peregrin-Alvarez J.M."/>
            <person name="Poole C."/>
            <person name="Ren Q."/>
            <person name="Saunders L."/>
            <person name="Sluder A.E."/>
            <person name="Smith K."/>
            <person name="Stanke M."/>
            <person name="Unnasch T.R."/>
            <person name="Ware J."/>
            <person name="Wei A.D."/>
            <person name="Weil G."/>
            <person name="Williams D.J."/>
            <person name="Zhang Y."/>
            <person name="Williams S.A."/>
            <person name="Fraser-Liggett C."/>
            <person name="Slatko B."/>
            <person name="Blaxter M.L."/>
            <person name="Scott A.L."/>
        </authorList>
    </citation>
    <scope>NUCLEOTIDE SEQUENCE</scope>
    <source>
        <strain evidence="16">FR3</strain>
    </source>
</reference>
<dbReference type="SUPFAM" id="SSF81324">
    <property type="entry name" value="Voltage-gated potassium channels"/>
    <property type="match status" value="1"/>
</dbReference>
<evidence type="ECO:0000256" key="7">
    <source>
        <dbReference type="ARBA" id="ARBA00022989"/>
    </source>
</evidence>
<feature type="signal peptide" evidence="12">
    <location>
        <begin position="1"/>
        <end position="18"/>
    </location>
</feature>
<dbReference type="PANTHER" id="PTHR10027:SF10">
    <property type="entry name" value="SLOWPOKE 2, ISOFORM D"/>
    <property type="match status" value="1"/>
</dbReference>